<proteinExistence type="predicted"/>
<evidence type="ECO:0000313" key="1">
    <source>
        <dbReference type="EMBL" id="GCE45092.1"/>
    </source>
</evidence>
<sequence>MAVTLDNPSVTKWAASIEPSIEAAAAEEPATSHWRSTYVWLTARVQKSLRSAGATESVLRTVLDVVRPT</sequence>
<dbReference type="EMBL" id="BHYM01000158">
    <property type="protein sequence ID" value="GCE45092.1"/>
    <property type="molecule type" value="Genomic_DNA"/>
</dbReference>
<dbReference type="AlphaFoldDB" id="A0A402CN07"/>
<organism evidence="1 2">
    <name type="scientific">Rhodococcus wratislaviensis</name>
    <name type="common">Tsukamurella wratislaviensis</name>
    <dbReference type="NCBI Taxonomy" id="44752"/>
    <lineage>
        <taxon>Bacteria</taxon>
        <taxon>Bacillati</taxon>
        <taxon>Actinomycetota</taxon>
        <taxon>Actinomycetes</taxon>
        <taxon>Mycobacteriales</taxon>
        <taxon>Nocardiaceae</taxon>
        <taxon>Rhodococcus</taxon>
    </lineage>
</organism>
<keyword evidence="2" id="KW-1185">Reference proteome</keyword>
<dbReference type="Proteomes" id="UP000287519">
    <property type="component" value="Unassembled WGS sequence"/>
</dbReference>
<accession>A0A402CN07</accession>
<name>A0A402CN07_RHOWR</name>
<gene>
    <name evidence="1" type="ORF">Rhow_001119</name>
</gene>
<comment type="caution">
    <text evidence="1">The sequence shown here is derived from an EMBL/GenBank/DDBJ whole genome shotgun (WGS) entry which is preliminary data.</text>
</comment>
<reference evidence="1 2" key="1">
    <citation type="submission" date="2018-11" db="EMBL/GenBank/DDBJ databases">
        <title>Microbial catabolism of amino acid.</title>
        <authorList>
            <person name="Hibi M."/>
            <person name="Ogawa J."/>
        </authorList>
    </citation>
    <scope>NUCLEOTIDE SEQUENCE [LARGE SCALE GENOMIC DNA]</scope>
    <source>
        <strain evidence="1 2">C31-06</strain>
    </source>
</reference>
<protein>
    <submittedName>
        <fullName evidence="1">Uncharacterized protein</fullName>
    </submittedName>
</protein>
<evidence type="ECO:0000313" key="2">
    <source>
        <dbReference type="Proteomes" id="UP000287519"/>
    </source>
</evidence>